<dbReference type="Pfam" id="PF04791">
    <property type="entry name" value="LMBR1"/>
    <property type="match status" value="1"/>
</dbReference>
<keyword evidence="5 8" id="KW-0472">Membrane</keyword>
<evidence type="ECO:0000256" key="9">
    <source>
        <dbReference type="SAM" id="SignalP"/>
    </source>
</evidence>
<feature type="region of interest" description="Disordered" evidence="7">
    <location>
        <begin position="236"/>
        <end position="277"/>
    </location>
</feature>
<dbReference type="Proteomes" id="UP000023152">
    <property type="component" value="Unassembled WGS sequence"/>
</dbReference>
<sequence>MVIGFFYLLFTTHLSTSQVLALAQSLGNLFGLMLAIITVGYGLVEIPRFFWHRSNYEKRIQHLIWKLAQLQNEKDDANDRVDEYVHFFQRIEKKCGKDESSEMDITQIQSRGRGALLREQRQIVKDLLLTHNLYDKQIPSPDITQEQIQQQIERGNIQEKLLDHCFVVVVVVVDVRIVRIHAELKVWLFELERSEAWWYKTAHDILVLQMSLKQKNKELAMGNSLQHSNIEKQLSQAAKNSKHTAKKVGVKEEEEDDDDDDEDENQNDDEETQTEEDTDLTLVLNTVVQPSYDEMLQMNIINRCYWFGYTYIVPILQKIFAVFLGLLSLAIIWSEIALAFNVNFSIFAIVANHTSNNIGKLIFGSMMFAYASTCSLFSLWRLRLGQLYHMHSHHLTDESSLLSNAAFCTRLMYSLGFNFILVSNASNRSSYSKLFTQMNRLPLLGNPVNTFLPFLIFLFCLTTWFNLYGKVLLVFGGLIESREVAEQIAVGETLMQKFKRSLRSDNELREKFEAQFSKWTSQSLQVPSPKHSKSNVTAQFTNQHKATTKSTKISVTQDKSKKKGTLFYLLRLMSPYLIAFMLFVLELGKINNDKKLNKNVFK</sequence>
<organism evidence="10 11">
    <name type="scientific">Reticulomyxa filosa</name>
    <dbReference type="NCBI Taxonomy" id="46433"/>
    <lineage>
        <taxon>Eukaryota</taxon>
        <taxon>Sar</taxon>
        <taxon>Rhizaria</taxon>
        <taxon>Retaria</taxon>
        <taxon>Foraminifera</taxon>
        <taxon>Monothalamids</taxon>
        <taxon>Reticulomyxidae</taxon>
        <taxon>Reticulomyxa</taxon>
    </lineage>
</organism>
<evidence type="ECO:0000256" key="8">
    <source>
        <dbReference type="SAM" id="Phobius"/>
    </source>
</evidence>
<dbReference type="EMBL" id="ASPP01004984">
    <property type="protein sequence ID" value="ETO31362.1"/>
    <property type="molecule type" value="Genomic_DNA"/>
</dbReference>
<dbReference type="OrthoDB" id="203099at2759"/>
<reference evidence="10 11" key="1">
    <citation type="journal article" date="2013" name="Curr. Biol.">
        <title>The Genome of the Foraminiferan Reticulomyxa filosa.</title>
        <authorList>
            <person name="Glockner G."/>
            <person name="Hulsmann N."/>
            <person name="Schleicher M."/>
            <person name="Noegel A.A."/>
            <person name="Eichinger L."/>
            <person name="Gallinger C."/>
            <person name="Pawlowski J."/>
            <person name="Sierra R."/>
            <person name="Euteneuer U."/>
            <person name="Pillet L."/>
            <person name="Moustafa A."/>
            <person name="Platzer M."/>
            <person name="Groth M."/>
            <person name="Szafranski K."/>
            <person name="Schliwa M."/>
        </authorList>
    </citation>
    <scope>NUCLEOTIDE SEQUENCE [LARGE SCALE GENOMIC DNA]</scope>
</reference>
<dbReference type="InterPro" id="IPR006876">
    <property type="entry name" value="LMBR1-like_membr_prot"/>
</dbReference>
<dbReference type="PANTHER" id="PTHR21355">
    <property type="entry name" value="G-PROTEIN COUPLED RECEPTOR-ASSOCIATED PROTEIN LMBRD2"/>
    <property type="match status" value="1"/>
</dbReference>
<keyword evidence="6" id="KW-0175">Coiled coil</keyword>
<keyword evidence="9" id="KW-0732">Signal</keyword>
<feature type="compositionally biased region" description="Acidic residues" evidence="7">
    <location>
        <begin position="252"/>
        <end position="277"/>
    </location>
</feature>
<evidence type="ECO:0000256" key="3">
    <source>
        <dbReference type="ARBA" id="ARBA00022692"/>
    </source>
</evidence>
<feature type="transmembrane region" description="Helical" evidence="8">
    <location>
        <begin position="304"/>
        <end position="324"/>
    </location>
</feature>
<dbReference type="PANTHER" id="PTHR21355:SF0">
    <property type="entry name" value="G-PROTEIN COUPLED RECEPTOR-ASSOCIATED PROTEIN LMBRD2"/>
    <property type="match status" value="1"/>
</dbReference>
<keyword evidence="4 8" id="KW-1133">Transmembrane helix</keyword>
<evidence type="ECO:0000313" key="10">
    <source>
        <dbReference type="EMBL" id="ETO31362.1"/>
    </source>
</evidence>
<dbReference type="GO" id="GO:0016020">
    <property type="term" value="C:membrane"/>
    <property type="evidence" value="ECO:0007669"/>
    <property type="project" value="UniProtKB-SubCell"/>
</dbReference>
<comment type="similarity">
    <text evidence="2">Belongs to the LIMR family.</text>
</comment>
<protein>
    <submittedName>
        <fullName evidence="10">Uncharacterized protein</fullName>
    </submittedName>
</protein>
<evidence type="ECO:0000256" key="7">
    <source>
        <dbReference type="SAM" id="MobiDB-lite"/>
    </source>
</evidence>
<name>X6P1E8_RETFI</name>
<evidence type="ECO:0000256" key="4">
    <source>
        <dbReference type="ARBA" id="ARBA00022989"/>
    </source>
</evidence>
<feature type="signal peptide" evidence="9">
    <location>
        <begin position="1"/>
        <end position="17"/>
    </location>
</feature>
<evidence type="ECO:0000256" key="5">
    <source>
        <dbReference type="ARBA" id="ARBA00023136"/>
    </source>
</evidence>
<feature type="transmembrane region" description="Helical" evidence="8">
    <location>
        <begin position="566"/>
        <end position="585"/>
    </location>
</feature>
<dbReference type="AlphaFoldDB" id="X6P1E8"/>
<evidence type="ECO:0000256" key="2">
    <source>
        <dbReference type="ARBA" id="ARBA00010487"/>
    </source>
</evidence>
<feature type="transmembrane region" description="Helical" evidence="8">
    <location>
        <begin position="443"/>
        <end position="465"/>
    </location>
</feature>
<feature type="transmembrane region" description="Helical" evidence="8">
    <location>
        <begin position="330"/>
        <end position="349"/>
    </location>
</feature>
<proteinExistence type="inferred from homology"/>
<keyword evidence="3 8" id="KW-0812">Transmembrane</keyword>
<feature type="transmembrane region" description="Helical" evidence="8">
    <location>
        <begin position="31"/>
        <end position="51"/>
    </location>
</feature>
<evidence type="ECO:0000313" key="11">
    <source>
        <dbReference type="Proteomes" id="UP000023152"/>
    </source>
</evidence>
<keyword evidence="11" id="KW-1185">Reference proteome</keyword>
<comment type="subcellular location">
    <subcellularLocation>
        <location evidence="1">Membrane</location>
        <topology evidence="1">Multi-pass membrane protein</topology>
    </subcellularLocation>
</comment>
<dbReference type="InterPro" id="IPR051584">
    <property type="entry name" value="GPCR-associated_LMBR1"/>
</dbReference>
<accession>X6P1E8</accession>
<gene>
    <name evidence="10" type="ORF">RFI_05758</name>
</gene>
<feature type="coiled-coil region" evidence="6">
    <location>
        <begin position="53"/>
        <end position="87"/>
    </location>
</feature>
<evidence type="ECO:0000256" key="1">
    <source>
        <dbReference type="ARBA" id="ARBA00004141"/>
    </source>
</evidence>
<feature type="transmembrane region" description="Helical" evidence="8">
    <location>
        <begin position="361"/>
        <end position="381"/>
    </location>
</feature>
<evidence type="ECO:0000256" key="6">
    <source>
        <dbReference type="SAM" id="Coils"/>
    </source>
</evidence>
<feature type="chain" id="PRO_5004975931" evidence="9">
    <location>
        <begin position="18"/>
        <end position="602"/>
    </location>
</feature>
<feature type="transmembrane region" description="Helical" evidence="8">
    <location>
        <begin position="401"/>
        <end position="422"/>
    </location>
</feature>
<comment type="caution">
    <text evidence="10">The sequence shown here is derived from an EMBL/GenBank/DDBJ whole genome shotgun (WGS) entry which is preliminary data.</text>
</comment>